<dbReference type="CDD" id="cd02042">
    <property type="entry name" value="ParAB_family"/>
    <property type="match status" value="1"/>
</dbReference>
<dbReference type="AlphaFoldDB" id="A0A318U6I3"/>
<dbReference type="Gene3D" id="3.40.50.300">
    <property type="entry name" value="P-loop containing nucleotide triphosphate hydrolases"/>
    <property type="match status" value="2"/>
</dbReference>
<reference evidence="2 3" key="1">
    <citation type="submission" date="2018-06" db="EMBL/GenBank/DDBJ databases">
        <title>Genomic Encyclopedia of Archaeal and Bacterial Type Strains, Phase II (KMG-II): from individual species to whole genera.</title>
        <authorList>
            <person name="Goeker M."/>
        </authorList>
    </citation>
    <scope>NUCLEOTIDE SEQUENCE [LARGE SCALE GENOMIC DNA]</scope>
    <source>
        <strain evidence="2 3">DSM 27372</strain>
    </source>
</reference>
<evidence type="ECO:0000259" key="1">
    <source>
        <dbReference type="Pfam" id="PF01656"/>
    </source>
</evidence>
<dbReference type="InterPro" id="IPR027417">
    <property type="entry name" value="P-loop_NTPase"/>
</dbReference>
<dbReference type="InterPro" id="IPR050678">
    <property type="entry name" value="DNA_Partitioning_ATPase"/>
</dbReference>
<dbReference type="InterPro" id="IPR002586">
    <property type="entry name" value="CobQ/CobB/MinD/ParA_Nub-bd_dom"/>
</dbReference>
<accession>A0A318U6I3</accession>
<keyword evidence="3" id="KW-1185">Reference proteome</keyword>
<proteinExistence type="predicted"/>
<comment type="caution">
    <text evidence="2">The sequence shown here is derived from an EMBL/GenBank/DDBJ whole genome shotgun (WGS) entry which is preliminary data.</text>
</comment>
<sequence length="241" mass="28066">MYKSIIMKKPDQFQTRIMLSGNMKGGVGKSSSTLIIASELTLNYFKKIIVLDCDEQSTISKTRSMDAQLFPKWAAPYEIEKTPLKNVIQRIKELKSKNEHHFIIIDMPRITEDMNNPSISFDIVQLLAVVDFLFIPFIAETMALQTTSDFMQYVNDVKQWKDEKGYPFKYIGFHNRWKNAAENKDIPDWANHINLPLMKNHLNDSTLISRHYSSYFSLTQRKGGKEIIKPFMDELVQFLNN</sequence>
<organism evidence="2 3">
    <name type="scientific">Pedobacter nutrimenti</name>
    <dbReference type="NCBI Taxonomy" id="1241337"/>
    <lineage>
        <taxon>Bacteria</taxon>
        <taxon>Pseudomonadati</taxon>
        <taxon>Bacteroidota</taxon>
        <taxon>Sphingobacteriia</taxon>
        <taxon>Sphingobacteriales</taxon>
        <taxon>Sphingobacteriaceae</taxon>
        <taxon>Pedobacter</taxon>
    </lineage>
</organism>
<evidence type="ECO:0000313" key="2">
    <source>
        <dbReference type="EMBL" id="PYF68460.1"/>
    </source>
</evidence>
<protein>
    <submittedName>
        <fullName evidence="2">Cellulose biosynthesis protein BcsQ</fullName>
    </submittedName>
</protein>
<dbReference type="EMBL" id="QKLU01000012">
    <property type="protein sequence ID" value="PYF68460.1"/>
    <property type="molecule type" value="Genomic_DNA"/>
</dbReference>
<gene>
    <name evidence="2" type="ORF">B0O44_11247</name>
</gene>
<dbReference type="SUPFAM" id="SSF52540">
    <property type="entry name" value="P-loop containing nucleoside triphosphate hydrolases"/>
    <property type="match status" value="1"/>
</dbReference>
<dbReference type="Pfam" id="PF01656">
    <property type="entry name" value="CbiA"/>
    <property type="match status" value="1"/>
</dbReference>
<dbReference type="PANTHER" id="PTHR13696">
    <property type="entry name" value="P-LOOP CONTAINING NUCLEOSIDE TRIPHOSPHATE HYDROLASE"/>
    <property type="match status" value="1"/>
</dbReference>
<name>A0A318U6I3_9SPHI</name>
<dbReference type="PANTHER" id="PTHR13696:SF52">
    <property type="entry name" value="PARA FAMILY PROTEIN CT_582"/>
    <property type="match status" value="1"/>
</dbReference>
<dbReference type="OrthoDB" id="978593at2"/>
<dbReference type="Proteomes" id="UP000248198">
    <property type="component" value="Unassembled WGS sequence"/>
</dbReference>
<evidence type="ECO:0000313" key="3">
    <source>
        <dbReference type="Proteomes" id="UP000248198"/>
    </source>
</evidence>
<feature type="domain" description="CobQ/CobB/MinD/ParA nucleotide binding" evidence="1">
    <location>
        <begin position="22"/>
        <end position="146"/>
    </location>
</feature>